<protein>
    <recommendedName>
        <fullName evidence="3">Cadg multi-domain protein</fullName>
    </recommendedName>
</protein>
<evidence type="ECO:0000313" key="2">
    <source>
        <dbReference type="Proteomes" id="UP000039865"/>
    </source>
</evidence>
<organism evidence="1 2">
    <name type="scientific">Stylonychia lemnae</name>
    <name type="common">Ciliate</name>
    <dbReference type="NCBI Taxonomy" id="5949"/>
    <lineage>
        <taxon>Eukaryota</taxon>
        <taxon>Sar</taxon>
        <taxon>Alveolata</taxon>
        <taxon>Ciliophora</taxon>
        <taxon>Intramacronucleata</taxon>
        <taxon>Spirotrichea</taxon>
        <taxon>Stichotrichia</taxon>
        <taxon>Sporadotrichida</taxon>
        <taxon>Oxytrichidae</taxon>
        <taxon>Stylonychinae</taxon>
        <taxon>Stylonychia</taxon>
    </lineage>
</organism>
<proteinExistence type="predicted"/>
<accession>A0A078A3Y5</accession>
<evidence type="ECO:0008006" key="3">
    <source>
        <dbReference type="Google" id="ProtNLM"/>
    </source>
</evidence>
<sequence length="2549" mass="287987">MDIDGNGNSVFTIYALLKGISSCPFYETLTPNGNYSYIFMMDQYSDLKWKKGNNGNPGYTISNPQIAGGFVFAAIDNKGSYRLLKFDSTNGQQMEDRTLEKYTPTVGTDKITQLQIKADQNTQDIYLFLQITSAYFSALGLNPTTGIHAAMLVKIDKDMTIQWWKFVNVLTASTFYFSSNLALGNSYAWTAGIVQGTTIAVNIAQVDKTNGAFIKDYQLGGQPLTITPPVMCVNQAEDKWVFAFSNALLFNIVIGQVSDNVVVNHYTTNGITYSKTIQAFSINPTNGQVTAQQIINGNFTVSPLIKLKTSLRNGQLFFSLYTQNLIPQYPTILRVKMIILIPKVVVPIQDSSATLRLNVLDITDRTLDASAAKIMATTMQKQTSTMRAFSLQSCNYLYKTELQEEIIVDIDTTSVGFSGWDCRNRQFTMLGLKLQNGTDAPGIRVDYQDPKNLTISPAGSAMWELFGSRIVNLLFSNEDVQVTAPIRLTTNIPKEWPRDPRSPPTDVCIDKIYPFFFGQSTEVQIVQLSVDDYKNFLMAGYAMNNIYSETEVSLSTQYRGFIQLMDQKAYRFWVYKVSSSIPTFEESKCYYAQQWQLWVSAICTAYNVDTKKFAPVFIRLDYQTGRYIYSRWLPADPVNSTLQIPLSLQSYYSYRSVILFKYKKTPTQSGIAALSLYEQDFLVLEWMKFYVDTDATYFTDIIQDFQKEQIFIVKHVPTKYCQVTRIDSTTGKLVGQVHLNQGTADRSGFSGTHGITNIVVPFLQNSSPQKIHLYVLDKVELITMKSIRLTMTANYVLTSVTAGSDSLSNTYLAGGGNVAFFAKFNIDFTTYTYKMMQGDITGSLAPQQLLQYQDIQFYVFLGKYKVADKPSTIIFKGTDLTYNCFNINELTGANVNYYPTLDVLNTAVFDITSPILETDVLTFISGTSKYDVDKEFVKSKIRWYSTFFIGITWANILNQQYNLVDGVFTDKFREYPNSAVNCGMIAGIDFPPVNRTRIAPRNAGGMSFQNATPNCQGRITTVSALDAVTENTTFRIPGISWDPTMVSLQFYGMLSGPLYTFYIKQRFQDLKNGLPSGSYKDVDLFYQMYETKSPFPTYIDESQPSGCAQSPYPFIFGGNITGDDYLTMTMHVTEDNFILLGGNANTQTNLVFSKEDSNGGFIMKIGPIGYVLWVVQMYSAKGAYHQVSAVTLVNQTVYAFYSTPKVTSIDKIYNSIVKMTYKEGKTFWMQNFYVKDAFPSGLLYMKEAYDLASDQKPKSIKFVLSFTAYWNNNLAQHPGNIFFQDSVNLGLTSSYTQIFQPIKPNSICYHGQALFDNVTDHVYVTQQCYFYSLTVDDLIILKQDQVSGAVIWSRIYNMNSLNPSLTQAKRSYPTIVQNRKTLDLIVAQTGGHSHLVKIKNDGTTLKRVYVKTQVSQSASMINIIFDYKRDTMLVISLTDSLGQIEMITLDLDFNMLSNVYKEYSNIFRAPLRFTYQPSSGDYFYISYTANKFGNTFTESQTVFSKKSVNIDEHGKYQSLGMEDQGNQYSLIHNFPINDQSIPNSILLSTSKPLTIYESTFMIIMQVEIVNGKKLFPRSLTHTDKYFSTSDPNNPILCSAFPSYNYPPSSYPNILGPSASIINPFRFDQCFEQSVTFNGMLNVTYVPSSTLSFTLGPSIGFKTNYVVASAWMVKISNVCLIDIPTICSPFATLPLAQNSDNTALVPKNAPKTPCSGFFNFPKVLVVTTINVTEVTTTVRKTKVHNMTGNFIICGQINKPLQQEFKLAQKTGFTMLSDYNGMIYWLFIHTSTITGIESQYVSCSCTESIPTYCYSVYHQSNDQLGLINQAYTNGGMIYMKRIPGLYSYAQTNNINAFFNIENSTVYITGQRSDVGTTTWTNFILKVDISKSSQATIVWFSYLTYPGSAITNQVFSMDYSRIYEHIYSMSTVTISGTVKIQLTQYKNTSGKYLKSIHQNYDTVKKSLFSDSNGQVFVVTGFPDGTNTYFIRTILQYNQNLVLIQGKDLKIPISYQQSIFEHDFKSDSTYFYEFFHFGGKYLFITKVLKSTLQTQKLQMQTQFHNYQLLINRYSNAASTISSLAQLFLFRDQFFIFLHSDKYQCIYHQSLKFLATTLPYQLLFYILDQDFVHDSSCHSFPDQTINEQSYTVSLSDQLSGIVQTVSQGEFILQDLLEIYMEKITARYPLLQYASATLTGCTNQPNQIDPPRDIVYITPTSVPYYSSIFYGQLTDCVGATFTNTYSFIGFAPQRGVYFSSSSSWQLSFVINITMIHDYGSQAFTEKYNGGGFIVVDQTTIFEIYPSVDYGTGIIRSTCSSAIYPALFGQNNYQIQYMQFHSLNDNILICGSSSYIPYNSLRTGAFISLYTTNYYLIYHLLIQSSSVGPIRTKYCATSTDNVIYSVTHKEPNSGQTTSYLTYLTQHAYNGKLLGAKQFSQSTTTIQHSVETQYLDPSTGDLYLMGEMIASSLCSGYLIKIDKTYTVLKYIKIVDHIGSYAMQTHALLIDTSNNYAYTITSGQRGADLNYLVAYSKFNYNDGTKQSLITMQMILRKF</sequence>
<name>A0A078A3Y5_STYLE</name>
<dbReference type="EMBL" id="CCKQ01005721">
    <property type="protein sequence ID" value="CDW76978.1"/>
    <property type="molecule type" value="Genomic_DNA"/>
</dbReference>
<gene>
    <name evidence="1" type="primary">Contig11936.g12775</name>
    <name evidence="1" type="ORF">STYLEM_5943</name>
</gene>
<dbReference type="Proteomes" id="UP000039865">
    <property type="component" value="Unassembled WGS sequence"/>
</dbReference>
<dbReference type="InParanoid" id="A0A078A3Y5"/>
<keyword evidence="2" id="KW-1185">Reference proteome</keyword>
<evidence type="ECO:0000313" key="1">
    <source>
        <dbReference type="EMBL" id="CDW76978.1"/>
    </source>
</evidence>
<reference evidence="1 2" key="1">
    <citation type="submission" date="2014-06" db="EMBL/GenBank/DDBJ databases">
        <authorList>
            <person name="Swart Estienne"/>
        </authorList>
    </citation>
    <scope>NUCLEOTIDE SEQUENCE [LARGE SCALE GENOMIC DNA]</scope>
    <source>
        <strain evidence="1 2">130c</strain>
    </source>
</reference>